<dbReference type="EMBL" id="FLYE01000002">
    <property type="protein sequence ID" value="SCA55387.1"/>
    <property type="molecule type" value="Genomic_DNA"/>
</dbReference>
<dbReference type="AlphaFoldDB" id="A0A1C3RDM3"/>
<dbReference type="STRING" id="1867952.MTBPR1_100028"/>
<accession>A0A1C3RDM3</accession>
<evidence type="ECO:0000313" key="1">
    <source>
        <dbReference type="EMBL" id="SCA55387.1"/>
    </source>
</evidence>
<dbReference type="RefSeq" id="WP_083222860.1">
    <property type="nucleotide sequence ID" value="NZ_FLYE01000002.1"/>
</dbReference>
<evidence type="ECO:0000313" key="2">
    <source>
        <dbReference type="Proteomes" id="UP000231658"/>
    </source>
</evidence>
<sequence length="224" mass="26093">MNKEIEMEVKQSCDCPSYLPKKFWDEQKGEARLEPMARSYREMERKVGAGLHKQAPNHHSEYCVECKSDLFGANEQVNMRMHQAGFSNEQVQLVYDLAHEALEPMVAEIFAHVHGQYQVDRLCDKFGGEDRWMETARQLQTWGKQKFGPDALEAMSSSYDGVMSLYDMMTKQEGEPEMGRLHDHQGMRSEEDVRKLMRDPKYWRDRDPATVERVCQGFKSLYPG</sequence>
<gene>
    <name evidence="1" type="ORF">MTBPR1_100028</name>
</gene>
<protein>
    <submittedName>
        <fullName evidence="1">Uncharacterized protein</fullName>
    </submittedName>
</protein>
<organism evidence="1 2">
    <name type="scientific">Candidatus Terasakiella magnetica</name>
    <dbReference type="NCBI Taxonomy" id="1867952"/>
    <lineage>
        <taxon>Bacteria</taxon>
        <taxon>Pseudomonadati</taxon>
        <taxon>Pseudomonadota</taxon>
        <taxon>Alphaproteobacteria</taxon>
        <taxon>Rhodospirillales</taxon>
        <taxon>Terasakiellaceae</taxon>
        <taxon>Terasakiella</taxon>
    </lineage>
</organism>
<dbReference type="InterPro" id="IPR008768">
    <property type="entry name" value="Gp9-like"/>
</dbReference>
<dbReference type="Proteomes" id="UP000231658">
    <property type="component" value="Unassembled WGS sequence"/>
</dbReference>
<proteinExistence type="predicted"/>
<keyword evidence="2" id="KW-1185">Reference proteome</keyword>
<name>A0A1C3RDM3_9PROT</name>
<reference evidence="1 2" key="1">
    <citation type="submission" date="2016-07" db="EMBL/GenBank/DDBJ databases">
        <authorList>
            <person name="Lefevre C.T."/>
        </authorList>
    </citation>
    <scope>NUCLEOTIDE SEQUENCE [LARGE SCALE GENOMIC DNA]</scope>
    <source>
        <strain evidence="1">PR1</strain>
    </source>
</reference>
<dbReference type="OrthoDB" id="7347988at2"/>
<dbReference type="Pfam" id="PF05396">
    <property type="entry name" value="Phage_T7_Capsid"/>
    <property type="match status" value="1"/>
</dbReference>